<dbReference type="RefSeq" id="WP_110269887.1">
    <property type="nucleotide sequence ID" value="NZ_CP029289.2"/>
</dbReference>
<organism evidence="1 2">
    <name type="scientific">Acidianus brierleyi</name>
    <dbReference type="NCBI Taxonomy" id="41673"/>
    <lineage>
        <taxon>Archaea</taxon>
        <taxon>Thermoproteota</taxon>
        <taxon>Thermoprotei</taxon>
        <taxon>Sulfolobales</taxon>
        <taxon>Sulfolobaceae</taxon>
        <taxon>Acidianus</taxon>
    </lineage>
</organism>
<protein>
    <submittedName>
        <fullName evidence="1">Uncharacterized protein</fullName>
    </submittedName>
</protein>
<dbReference type="KEGG" id="abri:DFR85_04615"/>
<gene>
    <name evidence="1" type="ORF">DFR85_04615</name>
</gene>
<dbReference type="AlphaFoldDB" id="A0A2U9ID92"/>
<reference evidence="1 2" key="1">
    <citation type="submission" date="2018-05" db="EMBL/GenBank/DDBJ databases">
        <title>Complete Genome Sequences of Extremely Thermoacidophilic, Metal-Mobilizing Type-Strain Members of the Archaeal Family Sulfolobaceae: Acidianus brierleyi DSM-1651T, Acidianus sulfidivorans DSM-18786T, Metallosphaera hakonensis DSM-7519T, and Metallosphaera prunae DSM-10039T.</title>
        <authorList>
            <person name="Counts J.A."/>
            <person name="Kelly R.M."/>
        </authorList>
    </citation>
    <scope>NUCLEOTIDE SEQUENCE [LARGE SCALE GENOMIC DNA]</scope>
    <source>
        <strain evidence="1 2">DSM 1651</strain>
    </source>
</reference>
<evidence type="ECO:0000313" key="2">
    <source>
        <dbReference type="Proteomes" id="UP000248044"/>
    </source>
</evidence>
<proteinExistence type="predicted"/>
<name>A0A2U9ID92_9CREN</name>
<dbReference type="EMBL" id="CP029289">
    <property type="protein sequence ID" value="AWR94003.1"/>
    <property type="molecule type" value="Genomic_DNA"/>
</dbReference>
<keyword evidence="2" id="KW-1185">Reference proteome</keyword>
<evidence type="ECO:0000313" key="1">
    <source>
        <dbReference type="EMBL" id="AWR94003.1"/>
    </source>
</evidence>
<sequence length="216" mass="25918">MEIWELAAYDIENKKAKPIIFTLFSNKLSKWSERKLHNKLVSIFYKPSDYLRMLDYLTYYKLAHNIELDHYPYYRNQVDESICVYSLTLLSLYFPKILSIKTDICPILKDAEIISREEKWILDFMNDEIEDIGYDNAHLELLILLDIIKRIKNVRPDYFLGLWLNSNVNSQDRANLENEIIRKYNYLANRNTKKYVKRVINLIISFDNIINYIKGK</sequence>
<dbReference type="Proteomes" id="UP000248044">
    <property type="component" value="Chromosome"/>
</dbReference>
<accession>A0A2U9ID92</accession>
<dbReference type="GeneID" id="36831413"/>